<dbReference type="AlphaFoldDB" id="A0A2G2X0M0"/>
<protein>
    <submittedName>
        <fullName evidence="3">Acyl-activating enzyme 17, peroxisomal</fullName>
    </submittedName>
</protein>
<feature type="region of interest" description="Disordered" evidence="1">
    <location>
        <begin position="145"/>
        <end position="165"/>
    </location>
</feature>
<reference evidence="4" key="2">
    <citation type="journal article" date="2017" name="J. Anim. Genet.">
        <title>Multiple reference genome sequences of hot pepper reveal the massive evolution of plant disease resistance genes by retroduplication.</title>
        <authorList>
            <person name="Kim S."/>
            <person name="Park J."/>
            <person name="Yeom S.-I."/>
            <person name="Kim Y.-M."/>
            <person name="Seo E."/>
            <person name="Kim K.-T."/>
            <person name="Kim M.-S."/>
            <person name="Lee J.M."/>
            <person name="Cheong K."/>
            <person name="Shin H.-S."/>
            <person name="Kim S.-B."/>
            <person name="Han K."/>
            <person name="Lee J."/>
            <person name="Park M."/>
            <person name="Lee H.-A."/>
            <person name="Lee H.-Y."/>
            <person name="Lee Y."/>
            <person name="Oh S."/>
            <person name="Lee J.H."/>
            <person name="Choi E."/>
            <person name="Choi E."/>
            <person name="Lee S.E."/>
            <person name="Jeon J."/>
            <person name="Kim H."/>
            <person name="Choi G."/>
            <person name="Song H."/>
            <person name="Lee J."/>
            <person name="Lee S.-C."/>
            <person name="Kwon J.-K."/>
            <person name="Lee H.-Y."/>
            <person name="Koo N."/>
            <person name="Hong Y."/>
            <person name="Kim R.W."/>
            <person name="Kang W.-H."/>
            <person name="Huh J.H."/>
            <person name="Kang B.-C."/>
            <person name="Yang T.-J."/>
            <person name="Lee Y.-H."/>
            <person name="Bennetzen J.L."/>
            <person name="Choi D."/>
        </authorList>
    </citation>
    <scope>NUCLEOTIDE SEQUENCE [LARGE SCALE GENOMIC DNA]</scope>
    <source>
        <strain evidence="4">cv. PBC81</strain>
    </source>
</reference>
<evidence type="ECO:0000256" key="1">
    <source>
        <dbReference type="SAM" id="MobiDB-lite"/>
    </source>
</evidence>
<dbReference type="PANTHER" id="PTHR44378:SF5">
    <property type="entry name" value="ACYL-ACTIVATING ENZYME 17, PEROXISOMAL ISOFORM X1-RELATED"/>
    <property type="match status" value="1"/>
</dbReference>
<organism evidence="3 4">
    <name type="scientific">Capsicum baccatum</name>
    <name type="common">Peruvian pepper</name>
    <dbReference type="NCBI Taxonomy" id="33114"/>
    <lineage>
        <taxon>Eukaryota</taxon>
        <taxon>Viridiplantae</taxon>
        <taxon>Streptophyta</taxon>
        <taxon>Embryophyta</taxon>
        <taxon>Tracheophyta</taxon>
        <taxon>Spermatophyta</taxon>
        <taxon>Magnoliopsida</taxon>
        <taxon>eudicotyledons</taxon>
        <taxon>Gunneridae</taxon>
        <taxon>Pentapetalae</taxon>
        <taxon>asterids</taxon>
        <taxon>lamiids</taxon>
        <taxon>Solanales</taxon>
        <taxon>Solanaceae</taxon>
        <taxon>Solanoideae</taxon>
        <taxon>Capsiceae</taxon>
        <taxon>Capsicum</taxon>
    </lineage>
</organism>
<keyword evidence="4" id="KW-1185">Reference proteome</keyword>
<name>A0A2G2X0M0_CAPBA</name>
<sequence>MLSVLSSPILSQLTMSWILRRVSYSIDTLGLKKESAIAIDISMDVNVVVIYLAIVIAGVIYSIDTLGLKKESAIAIDMPMVVNVVVIYLAIVIAERKSLILLNRIDCLFLAGSFRYNPEYTLRIIVLSNCRTTCTLDKDCIGEGGSNGSPTESSFKTTRYKDSSF</sequence>
<evidence type="ECO:0000256" key="2">
    <source>
        <dbReference type="SAM" id="Phobius"/>
    </source>
</evidence>
<keyword evidence="2" id="KW-0812">Transmembrane</keyword>
<dbReference type="Proteomes" id="UP000224567">
    <property type="component" value="Unassembled WGS sequence"/>
</dbReference>
<evidence type="ECO:0000313" key="3">
    <source>
        <dbReference type="EMBL" id="PHT51032.1"/>
    </source>
</evidence>
<reference evidence="3 4" key="1">
    <citation type="journal article" date="2017" name="Genome Biol.">
        <title>New reference genome sequences of hot pepper reveal the massive evolution of plant disease-resistance genes by retroduplication.</title>
        <authorList>
            <person name="Kim S."/>
            <person name="Park J."/>
            <person name="Yeom S.I."/>
            <person name="Kim Y.M."/>
            <person name="Seo E."/>
            <person name="Kim K.T."/>
            <person name="Kim M.S."/>
            <person name="Lee J.M."/>
            <person name="Cheong K."/>
            <person name="Shin H.S."/>
            <person name="Kim S.B."/>
            <person name="Han K."/>
            <person name="Lee J."/>
            <person name="Park M."/>
            <person name="Lee H.A."/>
            <person name="Lee H.Y."/>
            <person name="Lee Y."/>
            <person name="Oh S."/>
            <person name="Lee J.H."/>
            <person name="Choi E."/>
            <person name="Choi E."/>
            <person name="Lee S.E."/>
            <person name="Jeon J."/>
            <person name="Kim H."/>
            <person name="Choi G."/>
            <person name="Song H."/>
            <person name="Lee J."/>
            <person name="Lee S.C."/>
            <person name="Kwon J.K."/>
            <person name="Lee H.Y."/>
            <person name="Koo N."/>
            <person name="Hong Y."/>
            <person name="Kim R.W."/>
            <person name="Kang W.H."/>
            <person name="Huh J.H."/>
            <person name="Kang B.C."/>
            <person name="Yang T.J."/>
            <person name="Lee Y.H."/>
            <person name="Bennetzen J.L."/>
            <person name="Choi D."/>
        </authorList>
    </citation>
    <scope>NUCLEOTIDE SEQUENCE [LARGE SCALE GENOMIC DNA]</scope>
    <source>
        <strain evidence="4">cv. PBC81</strain>
    </source>
</reference>
<keyword evidence="2" id="KW-1133">Transmembrane helix</keyword>
<feature type="compositionally biased region" description="Polar residues" evidence="1">
    <location>
        <begin position="148"/>
        <end position="158"/>
    </location>
</feature>
<gene>
    <name evidence="3" type="ORF">CQW23_10779</name>
</gene>
<comment type="caution">
    <text evidence="3">The sequence shown here is derived from an EMBL/GenBank/DDBJ whole genome shotgun (WGS) entry which is preliminary data.</text>
</comment>
<evidence type="ECO:0000313" key="4">
    <source>
        <dbReference type="Proteomes" id="UP000224567"/>
    </source>
</evidence>
<dbReference type="EMBL" id="MLFT02000004">
    <property type="protein sequence ID" value="PHT51032.1"/>
    <property type="molecule type" value="Genomic_DNA"/>
</dbReference>
<proteinExistence type="predicted"/>
<keyword evidence="2" id="KW-0472">Membrane</keyword>
<feature type="transmembrane region" description="Helical" evidence="2">
    <location>
        <begin position="73"/>
        <end position="94"/>
    </location>
</feature>
<accession>A0A2G2X0M0</accession>
<feature type="transmembrane region" description="Helical" evidence="2">
    <location>
        <begin position="41"/>
        <end position="61"/>
    </location>
</feature>
<dbReference type="PANTHER" id="PTHR44378">
    <property type="entry name" value="ACYL-ACTIVATING ENZYME 17, PEROXISOMAL-RELATED"/>
    <property type="match status" value="1"/>
</dbReference>